<dbReference type="OrthoDB" id="1676884at2"/>
<comment type="caution">
    <text evidence="2">The sequence shown here is derived from an EMBL/GenBank/DDBJ whole genome shotgun (WGS) entry which is preliminary data.</text>
</comment>
<dbReference type="Pfam" id="PF00353">
    <property type="entry name" value="HemolysinCabind"/>
    <property type="match status" value="1"/>
</dbReference>
<dbReference type="EMBL" id="LAJX01000317">
    <property type="protein sequence ID" value="KJV05058.1"/>
    <property type="molecule type" value="Genomic_DNA"/>
</dbReference>
<dbReference type="InterPro" id="IPR011049">
    <property type="entry name" value="Serralysin-like_metalloprot_C"/>
</dbReference>
<dbReference type="GO" id="GO:0005509">
    <property type="term" value="F:calcium ion binding"/>
    <property type="evidence" value="ECO:0007669"/>
    <property type="project" value="InterPro"/>
</dbReference>
<keyword evidence="3" id="KW-1185">Reference proteome</keyword>
<sequence>MEALILTGSNGADITGNEFANELTGNIGNNQALGLGDDVYVVVYAADSIVVELANEGNSTAQSAITFSLPDDVENLILTGNFSDDPWIVYTDGLGNALDNEITGNDGFNQLYGFDGQDSVDGRVGNDTLDGDDKPIGSLTQKSNYTDVIS</sequence>
<gene>
    <name evidence="2" type="ORF">VZ94_20925</name>
</gene>
<dbReference type="RefSeq" id="WP_045780726.1">
    <property type="nucleotide sequence ID" value="NZ_LAJX01000317.1"/>
</dbReference>
<name>A0A0F3IEW3_9GAMM</name>
<dbReference type="InterPro" id="IPR001343">
    <property type="entry name" value="Hemolysn_Ca-bd"/>
</dbReference>
<dbReference type="SUPFAM" id="SSF51120">
    <property type="entry name" value="beta-Roll"/>
    <property type="match status" value="1"/>
</dbReference>
<dbReference type="Gene3D" id="2.150.10.10">
    <property type="entry name" value="Serralysin-like metalloprotease, C-terminal"/>
    <property type="match status" value="1"/>
</dbReference>
<evidence type="ECO:0000313" key="3">
    <source>
        <dbReference type="Proteomes" id="UP000033684"/>
    </source>
</evidence>
<evidence type="ECO:0000313" key="2">
    <source>
        <dbReference type="EMBL" id="KJV05058.1"/>
    </source>
</evidence>
<keyword evidence="1" id="KW-0106">Calcium</keyword>
<accession>A0A0F3IEW3</accession>
<protein>
    <recommendedName>
        <fullName evidence="4">Calcium-binding protein</fullName>
    </recommendedName>
</protein>
<reference evidence="3" key="1">
    <citation type="submission" date="2015-03" db="EMBL/GenBank/DDBJ databases">
        <title>Draft genome sequence of a novel methanotroph (Sn10-6) isolated from flooded ricefield rhizosphere in India.</title>
        <authorList>
            <person name="Pandit P.S."/>
            <person name="Pore S.D."/>
            <person name="Arora P."/>
            <person name="Kapse N.G."/>
            <person name="Dhakephalkar P.K."/>
            <person name="Rahalkar M.C."/>
        </authorList>
    </citation>
    <scope>NUCLEOTIDE SEQUENCE [LARGE SCALE GENOMIC DNA]</scope>
    <source>
        <strain evidence="3">Sn10-6</strain>
    </source>
</reference>
<evidence type="ECO:0000256" key="1">
    <source>
        <dbReference type="ARBA" id="ARBA00022837"/>
    </source>
</evidence>
<reference evidence="2 3" key="2">
    <citation type="journal article" date="2016" name="Microb. Ecol.">
        <title>Genome Characteristics of a Novel Type I Methanotroph (Sn10-6) Isolated from a Flooded Indian Rice Field.</title>
        <authorList>
            <person name="Rahalkar M.C."/>
            <person name="Pandit P.S."/>
            <person name="Dhakephalkar P.K."/>
            <person name="Pore S."/>
            <person name="Arora P."/>
            <person name="Kapse N."/>
        </authorList>
    </citation>
    <scope>NUCLEOTIDE SEQUENCE [LARGE SCALE GENOMIC DNA]</scope>
    <source>
        <strain evidence="2 3">Sn10-6</strain>
    </source>
</reference>
<dbReference type="AlphaFoldDB" id="A0A0F3IEW3"/>
<dbReference type="Proteomes" id="UP000033684">
    <property type="component" value="Unassembled WGS sequence"/>
</dbReference>
<organism evidence="2 3">
    <name type="scientific">Methylocucumis oryzae</name>
    <dbReference type="NCBI Taxonomy" id="1632867"/>
    <lineage>
        <taxon>Bacteria</taxon>
        <taxon>Pseudomonadati</taxon>
        <taxon>Pseudomonadota</taxon>
        <taxon>Gammaproteobacteria</taxon>
        <taxon>Methylococcales</taxon>
        <taxon>Methylococcaceae</taxon>
        <taxon>Methylocucumis</taxon>
    </lineage>
</organism>
<evidence type="ECO:0008006" key="4">
    <source>
        <dbReference type="Google" id="ProtNLM"/>
    </source>
</evidence>
<proteinExistence type="predicted"/>